<proteinExistence type="predicted"/>
<organism evidence="1 2">
    <name type="scientific">Chaenocephalus aceratus</name>
    <name type="common">Blackfin icefish</name>
    <name type="synonym">Chaenichthys aceratus</name>
    <dbReference type="NCBI Taxonomy" id="36190"/>
    <lineage>
        <taxon>Eukaryota</taxon>
        <taxon>Metazoa</taxon>
        <taxon>Chordata</taxon>
        <taxon>Craniata</taxon>
        <taxon>Vertebrata</taxon>
        <taxon>Euteleostomi</taxon>
        <taxon>Actinopterygii</taxon>
        <taxon>Neopterygii</taxon>
        <taxon>Teleostei</taxon>
        <taxon>Neoteleostei</taxon>
        <taxon>Acanthomorphata</taxon>
        <taxon>Eupercaria</taxon>
        <taxon>Perciformes</taxon>
        <taxon>Notothenioidei</taxon>
        <taxon>Channichthyidae</taxon>
        <taxon>Chaenocephalus</taxon>
    </lineage>
</organism>
<dbReference type="EMBL" id="CM043792">
    <property type="protein sequence ID" value="KAI4822616.1"/>
    <property type="molecule type" value="Genomic_DNA"/>
</dbReference>
<reference evidence="1" key="1">
    <citation type="submission" date="2022-05" db="EMBL/GenBank/DDBJ databases">
        <title>Chromosome-level genome of Chaenocephalus aceratus.</title>
        <authorList>
            <person name="Park H."/>
        </authorList>
    </citation>
    <scope>NUCLEOTIDE SEQUENCE</scope>
    <source>
        <strain evidence="1">KU_202001</strain>
    </source>
</reference>
<dbReference type="Proteomes" id="UP001057452">
    <property type="component" value="Chromosome 8"/>
</dbReference>
<feature type="non-terminal residue" evidence="1">
    <location>
        <position position="775"/>
    </location>
</feature>
<gene>
    <name evidence="1" type="ORF">KUCAC02_008148</name>
</gene>
<name>A0ACB9X8S7_CHAAC</name>
<keyword evidence="2" id="KW-1185">Reference proteome</keyword>
<sequence length="775" mass="84754">MEEMVSDEEQEAVNPQPKRRRILDPSAIISVPVYTNQVSNGLQLKPTAASFTQKQISDDGADDSLWFQFSPPISRTTALSYIDSEEDETEVLLKKTQPAIFSSPSPPGSPEVLQSRHAKNMINKIDIKLRAANTLDSPECRRRHFIEEDDDIICTNPNPGPQNSPYSESLREIPLKIRCMTHVHKIPVLSSTPLSDVLTRLSVILDAPPPRLMLLRKEEELPANSTVGELGLGIADIIECVVMAAEDSSATETSSSSSSSSLTVRLQSKDRDSSQEFSLHRDAPLGSIFSQYMSQMSAPAKRKVRFHFDGCKVTDRQTPAHLDMEDAAAMSLSEQASDVVPFISDESEAEGPEDQGGGAPRPQEEEEASGVSKVRALLTVLVLCYINLLNYMDRFTVAGVLPDIEHFFGINDEKSGLLQTVFSAAPCSWLLCLVPWAPGHRQSLMSVGLLFWSLVPLASSYTPKRGTNHFWALLLTRGLVGVGEASYSTIAPTIIADLYVKAKRTNMLSIFYFAIPVGSGLGYIVGSQEPRRGAIEARTDLHHTSWLTDVQVLSKNRSFVLSTLGFTAVAFVTGSLALWAPTFLFRAAVVNGERSPCFEGNCASTESLIFGTITVVTGVLGVSSGVIISRKLRTRTARADPLVCAAGLLLSAPFLYLAIVFAQSSTVATYIFIFLGETFLSMNWAIVADILLYVVVPTRRATAEALQIVFSHLLGDAGSPYLIGVQKDSFLWQFRSLQLSLLLCSFIAVIGGGFFLLTALFIEHDRNRAENYVPT</sequence>
<accession>A0ACB9X8S7</accession>
<evidence type="ECO:0000313" key="1">
    <source>
        <dbReference type="EMBL" id="KAI4822616.1"/>
    </source>
</evidence>
<evidence type="ECO:0000313" key="2">
    <source>
        <dbReference type="Proteomes" id="UP001057452"/>
    </source>
</evidence>
<comment type="caution">
    <text evidence="1">The sequence shown here is derived from an EMBL/GenBank/DDBJ whole genome shotgun (WGS) entry which is preliminary data.</text>
</comment>
<protein>
    <submittedName>
        <fullName evidence="1">Uncharacterized protein</fullName>
    </submittedName>
</protein>